<evidence type="ECO:0000256" key="1">
    <source>
        <dbReference type="SAM" id="MobiDB-lite"/>
    </source>
</evidence>
<keyword evidence="4" id="KW-1185">Reference proteome</keyword>
<dbReference type="RefSeq" id="WP_397021122.1">
    <property type="nucleotide sequence ID" value="NZ_JBITMB010000003.1"/>
</dbReference>
<keyword evidence="2" id="KW-0732">Signal</keyword>
<evidence type="ECO:0000313" key="4">
    <source>
        <dbReference type="Proteomes" id="UP001612928"/>
    </source>
</evidence>
<evidence type="ECO:0008006" key="5">
    <source>
        <dbReference type="Google" id="ProtNLM"/>
    </source>
</evidence>
<feature type="chain" id="PRO_5045301813" description="Adhesin domain-containing protein" evidence="2">
    <location>
        <begin position="25"/>
        <end position="248"/>
    </location>
</feature>
<evidence type="ECO:0000256" key="2">
    <source>
        <dbReference type="SAM" id="SignalP"/>
    </source>
</evidence>
<gene>
    <name evidence="3" type="ORF">ACIBP5_15090</name>
</gene>
<reference evidence="3 4" key="1">
    <citation type="submission" date="2024-10" db="EMBL/GenBank/DDBJ databases">
        <title>The Natural Products Discovery Center: Release of the First 8490 Sequenced Strains for Exploring Actinobacteria Biosynthetic Diversity.</title>
        <authorList>
            <person name="Kalkreuter E."/>
            <person name="Kautsar S.A."/>
            <person name="Yang D."/>
            <person name="Bader C.D."/>
            <person name="Teijaro C.N."/>
            <person name="Fluegel L."/>
            <person name="Davis C.M."/>
            <person name="Simpson J.R."/>
            <person name="Lauterbach L."/>
            <person name="Steele A.D."/>
            <person name="Gui C."/>
            <person name="Meng S."/>
            <person name="Li G."/>
            <person name="Viehrig K."/>
            <person name="Ye F."/>
            <person name="Su P."/>
            <person name="Kiefer A.F."/>
            <person name="Nichols A."/>
            <person name="Cepeda A.J."/>
            <person name="Yan W."/>
            <person name="Fan B."/>
            <person name="Jiang Y."/>
            <person name="Adhikari A."/>
            <person name="Zheng C.-J."/>
            <person name="Schuster L."/>
            <person name="Cowan T.M."/>
            <person name="Smanski M.J."/>
            <person name="Chevrette M.G."/>
            <person name="De Carvalho L.P.S."/>
            <person name="Shen B."/>
        </authorList>
    </citation>
    <scope>NUCLEOTIDE SEQUENCE [LARGE SCALE GENOMIC DNA]</scope>
    <source>
        <strain evidence="3 4">NPDC049503</strain>
    </source>
</reference>
<feature type="compositionally biased region" description="Polar residues" evidence="1">
    <location>
        <begin position="219"/>
        <end position="228"/>
    </location>
</feature>
<sequence>MRRITTAATAAALAGLLMVTSACGVELDAEEVHSTRTFPHPGTQVTITSAVGGLRLVPGVAGEVRVDRWLRGKAAGDGRASWSFDGGALRLSADCTIVFGDCGARYHVRVPPGVRVVVRSAEDGVVVRDLAQDVEVTSPGPIRVYGTSGRLRLTGADSLIAGDRLRSADVEARTTTGTINLAFAAPPTRLEMRSGDGRVTATVPDGPYRVTAESRNGRQRSQLRSTASDRTIVARTGTGDIRLLTAQG</sequence>
<proteinExistence type="predicted"/>
<dbReference type="PROSITE" id="PS51257">
    <property type="entry name" value="PROKAR_LIPOPROTEIN"/>
    <property type="match status" value="1"/>
</dbReference>
<accession>A0ABW8A454</accession>
<organism evidence="3 4">
    <name type="scientific">Nonomuraea indica</name>
    <dbReference type="NCBI Taxonomy" id="1581193"/>
    <lineage>
        <taxon>Bacteria</taxon>
        <taxon>Bacillati</taxon>
        <taxon>Actinomycetota</taxon>
        <taxon>Actinomycetes</taxon>
        <taxon>Streptosporangiales</taxon>
        <taxon>Streptosporangiaceae</taxon>
        <taxon>Nonomuraea</taxon>
    </lineage>
</organism>
<feature type="region of interest" description="Disordered" evidence="1">
    <location>
        <begin position="198"/>
        <end position="228"/>
    </location>
</feature>
<dbReference type="EMBL" id="JBITMB010000003">
    <property type="protein sequence ID" value="MFI7441280.1"/>
    <property type="molecule type" value="Genomic_DNA"/>
</dbReference>
<evidence type="ECO:0000313" key="3">
    <source>
        <dbReference type="EMBL" id="MFI7441280.1"/>
    </source>
</evidence>
<name>A0ABW8A454_9ACTN</name>
<protein>
    <recommendedName>
        <fullName evidence="5">Adhesin domain-containing protein</fullName>
    </recommendedName>
</protein>
<comment type="caution">
    <text evidence="3">The sequence shown here is derived from an EMBL/GenBank/DDBJ whole genome shotgun (WGS) entry which is preliminary data.</text>
</comment>
<feature type="signal peptide" evidence="2">
    <location>
        <begin position="1"/>
        <end position="24"/>
    </location>
</feature>
<dbReference type="Proteomes" id="UP001612928">
    <property type="component" value="Unassembled WGS sequence"/>
</dbReference>